<dbReference type="EMBL" id="AAYA01000007">
    <property type="protein sequence ID" value="EBA07961.1"/>
    <property type="molecule type" value="Genomic_DNA"/>
</dbReference>
<feature type="chain" id="PRO_5002655026" description="Polyphosphate kinase" evidence="1">
    <location>
        <begin position="24"/>
        <end position="217"/>
    </location>
</feature>
<protein>
    <recommendedName>
        <fullName evidence="4">Polyphosphate kinase</fullName>
    </recommendedName>
</protein>
<gene>
    <name evidence="2" type="ORF">SSE37_01870</name>
</gene>
<proteinExistence type="predicted"/>
<name>A3K4R2_SAGS3</name>
<keyword evidence="3" id="KW-1185">Reference proteome</keyword>
<accession>A3K4R2</accession>
<evidence type="ECO:0000256" key="1">
    <source>
        <dbReference type="SAM" id="SignalP"/>
    </source>
</evidence>
<dbReference type="PROSITE" id="PS00018">
    <property type="entry name" value="EF_HAND_1"/>
    <property type="match status" value="1"/>
</dbReference>
<evidence type="ECO:0000313" key="3">
    <source>
        <dbReference type="Proteomes" id="UP000005713"/>
    </source>
</evidence>
<dbReference type="AlphaFoldDB" id="A3K4R2"/>
<dbReference type="Proteomes" id="UP000005713">
    <property type="component" value="Unassembled WGS sequence"/>
</dbReference>
<comment type="caution">
    <text evidence="2">The sequence shown here is derived from an EMBL/GenBank/DDBJ whole genome shotgun (WGS) entry which is preliminary data.</text>
</comment>
<dbReference type="RefSeq" id="WP_005859748.1">
    <property type="nucleotide sequence ID" value="NZ_AAYA01000007.1"/>
</dbReference>
<reference evidence="2 3" key="1">
    <citation type="submission" date="2006-06" db="EMBL/GenBank/DDBJ databases">
        <authorList>
            <person name="Moran M.A."/>
            <person name="Ferriera S."/>
            <person name="Johnson J."/>
            <person name="Kravitz S."/>
            <person name="Beeson K."/>
            <person name="Sutton G."/>
            <person name="Rogers Y.-H."/>
            <person name="Friedman R."/>
            <person name="Frazier M."/>
            <person name="Venter J.C."/>
        </authorList>
    </citation>
    <scope>NUCLEOTIDE SEQUENCE [LARGE SCALE GENOMIC DNA]</scope>
    <source>
        <strain evidence="2 3">E-37</strain>
    </source>
</reference>
<dbReference type="eggNOG" id="COG3683">
    <property type="taxonomic scope" value="Bacteria"/>
</dbReference>
<keyword evidence="1" id="KW-0732">Signal</keyword>
<evidence type="ECO:0008006" key="4">
    <source>
        <dbReference type="Google" id="ProtNLM"/>
    </source>
</evidence>
<feature type="signal peptide" evidence="1">
    <location>
        <begin position="1"/>
        <end position="23"/>
    </location>
</feature>
<sequence length="217" mass="24301">MRILISLLAVVILVTSFPSRPQAHPHVFVDVTGSFVLNDSGQLEAVRIHWLYDAFTTLMAMQNLGLDPDRDGKLDESDLRRVIEGETDWAPDYEGDTYLLIDGEKVRLSRPQKAWAEAPGDQIGVGFTLSLSKPIDMNGRTATLELYDPIYYYAYTVTDKSAVEGPVGTCRFEIIHFDPDEEIAKLQDQLRALSREEIPENPNVGGLFAEKLELTCP</sequence>
<dbReference type="InterPro" id="IPR018247">
    <property type="entry name" value="EF_Hand_1_Ca_BS"/>
</dbReference>
<evidence type="ECO:0000313" key="2">
    <source>
        <dbReference type="EMBL" id="EBA07961.1"/>
    </source>
</evidence>
<dbReference type="OrthoDB" id="1679673at2"/>
<dbReference type="InterPro" id="IPR010412">
    <property type="entry name" value="DUF1007"/>
</dbReference>
<dbReference type="Pfam" id="PF06226">
    <property type="entry name" value="DUF1007"/>
    <property type="match status" value="1"/>
</dbReference>
<organism evidence="2 3">
    <name type="scientific">Sagittula stellata (strain ATCC 700073 / DSM 11524 / E-37)</name>
    <dbReference type="NCBI Taxonomy" id="388399"/>
    <lineage>
        <taxon>Bacteria</taxon>
        <taxon>Pseudomonadati</taxon>
        <taxon>Pseudomonadota</taxon>
        <taxon>Alphaproteobacteria</taxon>
        <taxon>Rhodobacterales</taxon>
        <taxon>Roseobacteraceae</taxon>
        <taxon>Sagittula</taxon>
    </lineage>
</organism>